<evidence type="ECO:0000313" key="10">
    <source>
        <dbReference type="EMBL" id="KAK4559148.1"/>
    </source>
</evidence>
<dbReference type="PANTHER" id="PTHR43900">
    <property type="entry name" value="GLUTATHIONE S-TRANSFERASE RHO"/>
    <property type="match status" value="1"/>
</dbReference>
<dbReference type="Proteomes" id="UP001324115">
    <property type="component" value="Unassembled WGS sequence"/>
</dbReference>
<dbReference type="GO" id="GO:0005829">
    <property type="term" value="C:cytosol"/>
    <property type="evidence" value="ECO:0007669"/>
    <property type="project" value="UniProtKB-SubCell"/>
</dbReference>
<comment type="caution">
    <text evidence="10">The sequence shown here is derived from an EMBL/GenBank/DDBJ whole genome shotgun (WGS) entry which is preliminary data.</text>
</comment>
<dbReference type="GO" id="GO:0006749">
    <property type="term" value="P:glutathione metabolic process"/>
    <property type="evidence" value="ECO:0007669"/>
    <property type="project" value="TreeGrafter"/>
</dbReference>
<dbReference type="InterPro" id="IPR036249">
    <property type="entry name" value="Thioredoxin-like_sf"/>
</dbReference>
<dbReference type="InterPro" id="IPR036282">
    <property type="entry name" value="Glutathione-S-Trfase_C_sf"/>
</dbReference>
<sequence>MAIRKLYGTLGSPDTIRALASIFEHELDFEFIPIDLNAGEHKTESFLSLSVISSSPITQALIFPKNIDDGLTLFESRAIMRFITHYYRNPGTELVYEVPKLQGIAATWIDVEDHQFSPPAEKLRQELVDKAKKGLPMDKEVVAEAEAKLVKVLDVYEERLKHSKYLGGDRFTSADLTHLPYLYHLMGTPVKQLFEERPNVSTWCKDILSRPCWSKVVEMVEKDKV</sequence>
<dbReference type="EC" id="2.5.1.18" evidence="3"/>
<keyword evidence="4" id="KW-0963">Cytoplasm</keyword>
<accession>A0AAN7E023</accession>
<organism evidence="10 11">
    <name type="scientific">Quercus rubra</name>
    <name type="common">Northern red oak</name>
    <name type="synonym">Quercus borealis</name>
    <dbReference type="NCBI Taxonomy" id="3512"/>
    <lineage>
        <taxon>Eukaryota</taxon>
        <taxon>Viridiplantae</taxon>
        <taxon>Streptophyta</taxon>
        <taxon>Embryophyta</taxon>
        <taxon>Tracheophyta</taxon>
        <taxon>Spermatophyta</taxon>
        <taxon>Magnoliopsida</taxon>
        <taxon>eudicotyledons</taxon>
        <taxon>Gunneridae</taxon>
        <taxon>Pentapetalae</taxon>
        <taxon>rosids</taxon>
        <taxon>fabids</taxon>
        <taxon>Fagales</taxon>
        <taxon>Fagaceae</taxon>
        <taxon>Quercus</taxon>
    </lineage>
</organism>
<evidence type="ECO:0000256" key="6">
    <source>
        <dbReference type="ARBA" id="ARBA00022679"/>
    </source>
</evidence>
<dbReference type="InterPro" id="IPR034347">
    <property type="entry name" value="GST_Phi_C"/>
</dbReference>
<comment type="similarity">
    <text evidence="2">Belongs to the GST superfamily. Phi family.</text>
</comment>
<dbReference type="SUPFAM" id="SSF47616">
    <property type="entry name" value="GST C-terminal domain-like"/>
    <property type="match status" value="1"/>
</dbReference>
<evidence type="ECO:0000256" key="7">
    <source>
        <dbReference type="ARBA" id="ARBA00047960"/>
    </source>
</evidence>
<dbReference type="SFLD" id="SFLDG00358">
    <property type="entry name" value="Main_(cytGST)"/>
    <property type="match status" value="1"/>
</dbReference>
<dbReference type="InterPro" id="IPR010987">
    <property type="entry name" value="Glutathione-S-Trfase_C-like"/>
</dbReference>
<dbReference type="GO" id="GO:0009407">
    <property type="term" value="P:toxin catabolic process"/>
    <property type="evidence" value="ECO:0007669"/>
    <property type="project" value="UniProtKB-ARBA"/>
</dbReference>
<keyword evidence="5" id="KW-0216">Detoxification</keyword>
<dbReference type="AlphaFoldDB" id="A0AAN7E023"/>
<comment type="catalytic activity">
    <reaction evidence="7">
        <text>RX + glutathione = an S-substituted glutathione + a halide anion + H(+)</text>
        <dbReference type="Rhea" id="RHEA:16437"/>
        <dbReference type="ChEBI" id="CHEBI:15378"/>
        <dbReference type="ChEBI" id="CHEBI:16042"/>
        <dbReference type="ChEBI" id="CHEBI:17792"/>
        <dbReference type="ChEBI" id="CHEBI:57925"/>
        <dbReference type="ChEBI" id="CHEBI:90779"/>
        <dbReference type="EC" id="2.5.1.18"/>
    </reaction>
</comment>
<keyword evidence="6" id="KW-0808">Transferase</keyword>
<evidence type="ECO:0000259" key="8">
    <source>
        <dbReference type="PROSITE" id="PS50404"/>
    </source>
</evidence>
<comment type="subcellular location">
    <subcellularLocation>
        <location evidence="1">Cytoplasm</location>
        <location evidence="1">Cytosol</location>
    </subcellularLocation>
</comment>
<reference evidence="10 11" key="1">
    <citation type="journal article" date="2023" name="G3 (Bethesda)">
        <title>A haplotype-resolved chromosome-scale genome for Quercus rubra L. provides insights into the genetics of adaptive traits for red oak species.</title>
        <authorList>
            <person name="Kapoor B."/>
            <person name="Jenkins J."/>
            <person name="Schmutz J."/>
            <person name="Zhebentyayeva T."/>
            <person name="Kuelheim C."/>
            <person name="Coggeshall M."/>
            <person name="Heim C."/>
            <person name="Lasky J.R."/>
            <person name="Leites L."/>
            <person name="Islam-Faridi N."/>
            <person name="Romero-Severson J."/>
            <person name="DeLeo V.L."/>
            <person name="Lucas S.M."/>
            <person name="Lazic D."/>
            <person name="Gailing O."/>
            <person name="Carlson J."/>
            <person name="Staton M."/>
        </authorList>
    </citation>
    <scope>NUCLEOTIDE SEQUENCE [LARGE SCALE GENOMIC DNA]</scope>
    <source>
        <strain evidence="10">Pseudo-F2</strain>
    </source>
</reference>
<dbReference type="PANTHER" id="PTHR43900:SF37">
    <property type="entry name" value="GLUTATHIONE TRANSFERASE"/>
    <property type="match status" value="1"/>
</dbReference>
<feature type="domain" description="GST N-terminal" evidence="8">
    <location>
        <begin position="2"/>
        <end position="91"/>
    </location>
</feature>
<dbReference type="EMBL" id="JAXUIC010000012">
    <property type="protein sequence ID" value="KAK4559148.1"/>
    <property type="molecule type" value="Genomic_DNA"/>
</dbReference>
<dbReference type="GO" id="GO:0043295">
    <property type="term" value="F:glutathione binding"/>
    <property type="evidence" value="ECO:0007669"/>
    <property type="project" value="TreeGrafter"/>
</dbReference>
<dbReference type="PROSITE" id="PS50404">
    <property type="entry name" value="GST_NTER"/>
    <property type="match status" value="1"/>
</dbReference>
<dbReference type="Pfam" id="PF00043">
    <property type="entry name" value="GST_C"/>
    <property type="match status" value="1"/>
</dbReference>
<evidence type="ECO:0000256" key="1">
    <source>
        <dbReference type="ARBA" id="ARBA00004514"/>
    </source>
</evidence>
<evidence type="ECO:0000256" key="2">
    <source>
        <dbReference type="ARBA" id="ARBA00010128"/>
    </source>
</evidence>
<evidence type="ECO:0000256" key="4">
    <source>
        <dbReference type="ARBA" id="ARBA00022490"/>
    </source>
</evidence>
<protein>
    <recommendedName>
        <fullName evidence="3">glutathione transferase</fullName>
        <ecNumber evidence="3">2.5.1.18</ecNumber>
    </recommendedName>
</protein>
<dbReference type="GO" id="GO:0004364">
    <property type="term" value="F:glutathione transferase activity"/>
    <property type="evidence" value="ECO:0007669"/>
    <property type="project" value="UniProtKB-EC"/>
</dbReference>
<dbReference type="InterPro" id="IPR004045">
    <property type="entry name" value="Glutathione_S-Trfase_N"/>
</dbReference>
<evidence type="ECO:0000259" key="9">
    <source>
        <dbReference type="PROSITE" id="PS50405"/>
    </source>
</evidence>
<feature type="domain" description="GST C-terminal" evidence="9">
    <location>
        <begin position="98"/>
        <end position="225"/>
    </location>
</feature>
<dbReference type="SUPFAM" id="SSF52833">
    <property type="entry name" value="Thioredoxin-like"/>
    <property type="match status" value="1"/>
</dbReference>
<dbReference type="Gene3D" id="3.40.30.10">
    <property type="entry name" value="Glutaredoxin"/>
    <property type="match status" value="1"/>
</dbReference>
<dbReference type="Gene3D" id="1.20.1050.10">
    <property type="match status" value="1"/>
</dbReference>
<name>A0AAN7E023_QUERU</name>
<dbReference type="FunFam" id="1.20.1050.10:FF:000004">
    <property type="entry name" value="Glutathione S-transferase F2"/>
    <property type="match status" value="1"/>
</dbReference>
<dbReference type="Pfam" id="PF02798">
    <property type="entry name" value="GST_N"/>
    <property type="match status" value="1"/>
</dbReference>
<proteinExistence type="inferred from homology"/>
<keyword evidence="11" id="KW-1185">Reference proteome</keyword>
<dbReference type="PROSITE" id="PS50405">
    <property type="entry name" value="GST_CTER"/>
    <property type="match status" value="1"/>
</dbReference>
<evidence type="ECO:0000256" key="3">
    <source>
        <dbReference type="ARBA" id="ARBA00012452"/>
    </source>
</evidence>
<dbReference type="InterPro" id="IPR040079">
    <property type="entry name" value="Glutathione_S-Trfase"/>
</dbReference>
<dbReference type="SFLD" id="SFLDS00019">
    <property type="entry name" value="Glutathione_Transferase_(cytos"/>
    <property type="match status" value="1"/>
</dbReference>
<evidence type="ECO:0000313" key="11">
    <source>
        <dbReference type="Proteomes" id="UP001324115"/>
    </source>
</evidence>
<dbReference type="CDD" id="cd03187">
    <property type="entry name" value="GST_C_Phi"/>
    <property type="match status" value="1"/>
</dbReference>
<gene>
    <name evidence="10" type="ORF">RGQ29_008410</name>
</gene>
<evidence type="ECO:0000256" key="5">
    <source>
        <dbReference type="ARBA" id="ARBA00022575"/>
    </source>
</evidence>
<dbReference type="InterPro" id="IPR004046">
    <property type="entry name" value="GST_C"/>
</dbReference>